<dbReference type="InterPro" id="IPR011055">
    <property type="entry name" value="Dup_hybrid_motif"/>
</dbReference>
<keyword evidence="3" id="KW-0732">Signal</keyword>
<feature type="compositionally biased region" description="Low complexity" evidence="2">
    <location>
        <begin position="296"/>
        <end position="305"/>
    </location>
</feature>
<protein>
    <submittedName>
        <fullName evidence="5">Protease</fullName>
    </submittedName>
</protein>
<dbReference type="PANTHER" id="PTHR21666:SF270">
    <property type="entry name" value="MUREIN HYDROLASE ACTIVATOR ENVC"/>
    <property type="match status" value="1"/>
</dbReference>
<dbReference type="CDD" id="cd12797">
    <property type="entry name" value="M23_peptidase"/>
    <property type="match status" value="1"/>
</dbReference>
<dbReference type="GO" id="GO:0006508">
    <property type="term" value="P:proteolysis"/>
    <property type="evidence" value="ECO:0007669"/>
    <property type="project" value="UniProtKB-KW"/>
</dbReference>
<accession>A0A4Y9SJ23</accession>
<feature type="coiled-coil region" evidence="1">
    <location>
        <begin position="42"/>
        <end position="132"/>
    </location>
</feature>
<dbReference type="Proteomes" id="UP000298438">
    <property type="component" value="Unassembled WGS sequence"/>
</dbReference>
<proteinExistence type="predicted"/>
<evidence type="ECO:0000256" key="2">
    <source>
        <dbReference type="SAM" id="MobiDB-lite"/>
    </source>
</evidence>
<dbReference type="PANTHER" id="PTHR21666">
    <property type="entry name" value="PEPTIDASE-RELATED"/>
    <property type="match status" value="1"/>
</dbReference>
<feature type="domain" description="M23ase beta-sheet core" evidence="4">
    <location>
        <begin position="379"/>
        <end position="472"/>
    </location>
</feature>
<evidence type="ECO:0000313" key="5">
    <source>
        <dbReference type="EMBL" id="TFW22144.1"/>
    </source>
</evidence>
<evidence type="ECO:0000256" key="1">
    <source>
        <dbReference type="SAM" id="Coils"/>
    </source>
</evidence>
<reference evidence="5 6" key="1">
    <citation type="submission" date="2019-03" db="EMBL/GenBank/DDBJ databases">
        <title>Draft Genome Sequence of Massilia arenosa sp. nov., a Novel Massilia Species Isolated from a Sandy-loam Maize Soil.</title>
        <authorList>
            <person name="Raths R."/>
            <person name="Peta V."/>
            <person name="Bucking H."/>
        </authorList>
    </citation>
    <scope>NUCLEOTIDE SEQUENCE [LARGE SCALE GENOMIC DNA]</scope>
    <source>
        <strain evidence="5 6">MC02</strain>
    </source>
</reference>
<dbReference type="OrthoDB" id="9784703at2"/>
<keyword evidence="1" id="KW-0175">Coiled coil</keyword>
<evidence type="ECO:0000313" key="6">
    <source>
        <dbReference type="Proteomes" id="UP000298438"/>
    </source>
</evidence>
<comment type="caution">
    <text evidence="5">The sequence shown here is derived from an EMBL/GenBank/DDBJ whole genome shotgun (WGS) entry which is preliminary data.</text>
</comment>
<dbReference type="SUPFAM" id="SSF51261">
    <property type="entry name" value="Duplicated hybrid motif"/>
    <property type="match status" value="1"/>
</dbReference>
<sequence length="478" mass="51773">MSFFRAGHAAQVVTRAALAAALCLAVGSAPAAPKQTARSKQKATAEAARAGIQQKLANLKKEISRTEAQKEDVADQLAESEEAISDANRELRDLAEEQDQTNRKLTDLDAQRTALQETIDAQKKQIAKLLKEHYVAGNEDRIKLLLSGDNPNRINRDLQMMAYVSQAQAKLLESLRQNLASIETNQQATQNAKDELEEIADEQRQQKATLEKEKAKRAELLAGLSKKLQTQRKDLTSLQRDEERLGKLVDNLAKIIREQQIAAAAAAKKRQEEAAARAAAKAKAQAERERIAKLNAANAAKNGKASTPFKVTDPIDDDEPPKPAVAAAPAAPEPAEEVVLAPPPPDGSFDKLKGQMVRPVAGQVVARFGSKRGGEGVTWKGVFIRASEGADVRVVAPGRIVFSGWMRGFGNLVVVDHGNDYMSVYGYNQSLLKHVGDAVKGGDAIATAGSTGGNEETGLYFEIRRLGRPIDPAQWVKF</sequence>
<dbReference type="Pfam" id="PF01551">
    <property type="entry name" value="Peptidase_M23"/>
    <property type="match status" value="1"/>
</dbReference>
<evidence type="ECO:0000256" key="3">
    <source>
        <dbReference type="SAM" id="SignalP"/>
    </source>
</evidence>
<dbReference type="GO" id="GO:0004222">
    <property type="term" value="F:metalloendopeptidase activity"/>
    <property type="evidence" value="ECO:0007669"/>
    <property type="project" value="TreeGrafter"/>
</dbReference>
<feature type="region of interest" description="Disordered" evidence="2">
    <location>
        <begin position="296"/>
        <end position="327"/>
    </location>
</feature>
<keyword evidence="6" id="KW-1185">Reference proteome</keyword>
<feature type="signal peptide" evidence="3">
    <location>
        <begin position="1"/>
        <end position="31"/>
    </location>
</feature>
<dbReference type="Gene3D" id="2.70.70.10">
    <property type="entry name" value="Glucose Permease (Domain IIA)"/>
    <property type="match status" value="1"/>
</dbReference>
<dbReference type="RefSeq" id="WP_135206741.1">
    <property type="nucleotide sequence ID" value="NZ_SPVF01000109.1"/>
</dbReference>
<gene>
    <name evidence="5" type="ORF">E4L96_08270</name>
</gene>
<dbReference type="InterPro" id="IPR016047">
    <property type="entry name" value="M23ase_b-sheet_dom"/>
</dbReference>
<keyword evidence="5" id="KW-0378">Hydrolase</keyword>
<dbReference type="AlphaFoldDB" id="A0A4Y9SJ23"/>
<keyword evidence="5" id="KW-0645">Protease</keyword>
<organism evidence="5 6">
    <name type="scientific">Zemynaea arenosa</name>
    <dbReference type="NCBI Taxonomy" id="2561931"/>
    <lineage>
        <taxon>Bacteria</taxon>
        <taxon>Pseudomonadati</taxon>
        <taxon>Pseudomonadota</taxon>
        <taxon>Betaproteobacteria</taxon>
        <taxon>Burkholderiales</taxon>
        <taxon>Oxalobacteraceae</taxon>
        <taxon>Telluria group</taxon>
        <taxon>Zemynaea</taxon>
    </lineage>
</organism>
<name>A0A4Y9SJ23_9BURK</name>
<dbReference type="Gene3D" id="6.10.250.3150">
    <property type="match status" value="1"/>
</dbReference>
<dbReference type="FunFam" id="2.70.70.10:FF:000003">
    <property type="entry name" value="Murein hydrolase activator EnvC"/>
    <property type="match status" value="1"/>
</dbReference>
<dbReference type="EMBL" id="SPVF01000109">
    <property type="protein sequence ID" value="TFW22144.1"/>
    <property type="molecule type" value="Genomic_DNA"/>
</dbReference>
<feature type="chain" id="PRO_5021199072" evidence="3">
    <location>
        <begin position="32"/>
        <end position="478"/>
    </location>
</feature>
<evidence type="ECO:0000259" key="4">
    <source>
        <dbReference type="Pfam" id="PF01551"/>
    </source>
</evidence>
<dbReference type="InterPro" id="IPR050570">
    <property type="entry name" value="Cell_wall_metabolism_enzyme"/>
</dbReference>